<dbReference type="PANTHER" id="PTHR33744:SF7">
    <property type="entry name" value="PUCR FAMILY TRANSCRIPTIONAL REGULATOR"/>
    <property type="match status" value="1"/>
</dbReference>
<proteinExistence type="inferred from homology"/>
<evidence type="ECO:0000259" key="3">
    <source>
        <dbReference type="Pfam" id="PF13556"/>
    </source>
</evidence>
<comment type="caution">
    <text evidence="5">The sequence shown here is derived from an EMBL/GenBank/DDBJ whole genome shotgun (WGS) entry which is preliminary data.</text>
</comment>
<dbReference type="Pfam" id="PF17853">
    <property type="entry name" value="GGDEF_2"/>
    <property type="match status" value="1"/>
</dbReference>
<feature type="domain" description="PucR C-terminal helix-turn-helix" evidence="3">
    <location>
        <begin position="351"/>
        <end position="408"/>
    </location>
</feature>
<evidence type="ECO:0000256" key="1">
    <source>
        <dbReference type="ARBA" id="ARBA00006754"/>
    </source>
</evidence>
<keyword evidence="6" id="KW-1185">Reference proteome</keyword>
<dbReference type="InterPro" id="IPR041522">
    <property type="entry name" value="CdaR_GGDEF"/>
</dbReference>
<dbReference type="InterPro" id="IPR051448">
    <property type="entry name" value="CdaR-like_regulators"/>
</dbReference>
<dbReference type="PANTHER" id="PTHR33744">
    <property type="entry name" value="CARBOHYDRATE DIACID REGULATOR"/>
    <property type="match status" value="1"/>
</dbReference>
<name>A0A3N1HTC9_9ACTN</name>
<dbReference type="AlphaFoldDB" id="A0A3N1HTC9"/>
<dbReference type="Gene3D" id="1.10.10.2840">
    <property type="entry name" value="PucR C-terminal helix-turn-helix domain"/>
    <property type="match status" value="1"/>
</dbReference>
<accession>A0A3N1HTC9</accession>
<dbReference type="RefSeq" id="WP_123378482.1">
    <property type="nucleotide sequence ID" value="NZ_RJKN01000001.1"/>
</dbReference>
<protein>
    <submittedName>
        <fullName evidence="5">PucR-like helix-turn-helix protein</fullName>
    </submittedName>
</protein>
<reference evidence="5 6" key="1">
    <citation type="journal article" date="2015" name="Stand. Genomic Sci.">
        <title>Genomic Encyclopedia of Bacterial and Archaeal Type Strains, Phase III: the genomes of soil and plant-associated and newly described type strains.</title>
        <authorList>
            <person name="Whitman W.B."/>
            <person name="Woyke T."/>
            <person name="Klenk H.P."/>
            <person name="Zhou Y."/>
            <person name="Lilburn T.G."/>
            <person name="Beck B.J."/>
            <person name="De Vos P."/>
            <person name="Vandamme P."/>
            <person name="Eisen J.A."/>
            <person name="Garrity G."/>
            <person name="Hugenholtz P."/>
            <person name="Kyrpides N.C."/>
        </authorList>
    </citation>
    <scope>NUCLEOTIDE SEQUENCE [LARGE SCALE GENOMIC DNA]</scope>
    <source>
        <strain evidence="5 6">CECT 7306</strain>
    </source>
</reference>
<dbReference type="Pfam" id="PF13556">
    <property type="entry name" value="HTH_30"/>
    <property type="match status" value="1"/>
</dbReference>
<feature type="domain" description="CdaR GGDEF-like" evidence="4">
    <location>
        <begin position="173"/>
        <end position="303"/>
    </location>
</feature>
<evidence type="ECO:0000259" key="4">
    <source>
        <dbReference type="Pfam" id="PF17853"/>
    </source>
</evidence>
<evidence type="ECO:0000256" key="2">
    <source>
        <dbReference type="SAM" id="MobiDB-lite"/>
    </source>
</evidence>
<gene>
    <name evidence="5" type="ORF">EDC03_0385</name>
</gene>
<sequence>MEPTTRAARRARRVEPTADDLARLRAATGLLSTAALRHLDEALPWYSSMPAQDRSWVGLVAQAGIGAFVTWYSHPDAPLTVTADVFGSAPRELTRAVTLAQTLELVRAAVDVVEDHVDVVAAPGREQHLREAVLRYSREVAFAAAELYAGAAEARGAWDARLEALVVDAVVRGDVDDAVRSRVAALGWGRPAAVAVVVGSAPAGDPEDVVHRLRRAARSAADDAVVGLQGERLVVVLGVSPRPDDDGAQPATDAGLDPRSVDLRRATTALARHFGPGPVVVGPAVADLEHAGTSSRAALSGLAAARAWPAAPRPVLADELWPERVLAGDVRARRALLDVVHRPLADAGGALAQTVSTYLETGRSVEATARLLFVHPNTVRYRLRKALDVTGWDATSPRDALVLQVALVVGALADGPPRPTGAAGNGGRPSG</sequence>
<organism evidence="5 6">
    <name type="scientific">Pseudokineococcus lusitanus</name>
    <dbReference type="NCBI Taxonomy" id="763993"/>
    <lineage>
        <taxon>Bacteria</taxon>
        <taxon>Bacillati</taxon>
        <taxon>Actinomycetota</taxon>
        <taxon>Actinomycetes</taxon>
        <taxon>Kineosporiales</taxon>
        <taxon>Kineosporiaceae</taxon>
        <taxon>Pseudokineococcus</taxon>
    </lineage>
</organism>
<evidence type="ECO:0000313" key="5">
    <source>
        <dbReference type="EMBL" id="ROP45778.1"/>
    </source>
</evidence>
<dbReference type="EMBL" id="RJKN01000001">
    <property type="protein sequence ID" value="ROP45778.1"/>
    <property type="molecule type" value="Genomic_DNA"/>
</dbReference>
<dbReference type="InterPro" id="IPR042070">
    <property type="entry name" value="PucR_C-HTH_sf"/>
</dbReference>
<comment type="similarity">
    <text evidence="1">Belongs to the CdaR family.</text>
</comment>
<feature type="region of interest" description="Disordered" evidence="2">
    <location>
        <begin position="240"/>
        <end position="259"/>
    </location>
</feature>
<dbReference type="InParanoid" id="A0A3N1HTC9"/>
<evidence type="ECO:0000313" key="6">
    <source>
        <dbReference type="Proteomes" id="UP000276232"/>
    </source>
</evidence>
<dbReference type="OrthoDB" id="3246591at2"/>
<dbReference type="Proteomes" id="UP000276232">
    <property type="component" value="Unassembled WGS sequence"/>
</dbReference>
<dbReference type="InterPro" id="IPR025736">
    <property type="entry name" value="PucR_C-HTH_dom"/>
</dbReference>